<organism evidence="2 3">
    <name type="scientific">Candidatus Sphingobacterium stercoripullorum</name>
    <dbReference type="NCBI Taxonomy" id="2838759"/>
    <lineage>
        <taxon>Bacteria</taxon>
        <taxon>Pseudomonadati</taxon>
        <taxon>Bacteroidota</taxon>
        <taxon>Sphingobacteriia</taxon>
        <taxon>Sphingobacteriales</taxon>
        <taxon>Sphingobacteriaceae</taxon>
        <taxon>Sphingobacterium</taxon>
    </lineage>
</organism>
<feature type="domain" description="DUF5689" evidence="1">
    <location>
        <begin position="44"/>
        <end position="241"/>
    </location>
</feature>
<dbReference type="Pfam" id="PF18942">
    <property type="entry name" value="DUF5689"/>
    <property type="match status" value="1"/>
</dbReference>
<dbReference type="InterPro" id="IPR043744">
    <property type="entry name" value="DUF5689"/>
</dbReference>
<accession>A0A9D2AYF4</accession>
<sequence>MKNILKNSILSVIGVSLLTLSGCFKEDINESIGTLNPEASLFVVKNVYKGKDVQLNKDLLGGAHVTGGVVISNHQNGNLPQGHIAIENYWRGKIRGLLVEVDNPEEYQFGDSIALEIEGASLSQKHGFIGLYGVKSDGIKKISTGNTKVHRPVSIGALQRQPDEYESTLISITADVDPEPSDGETIVGSKDLVDGQGNTLELLTEESASFKDLKVAPNASFQGIFLKEKDKLVLRLQKAEDMINASGRIYLGWPESFEEPSHPKGSYNMVDINNNVGFPTGEWHLFYSITGSTAGRDRIVSGENAIRIQQNLNHDAYLQMNFDLPDGASKVTFWYGSYYNDRSSTFKLEYSTDQGQTWQQVGQEVSDAHTFASSSTAKEAVFLMDIQEPVRFRVTKLGLGTSSPSVENGRLGIDDFAVYKSY</sequence>
<comment type="caution">
    <text evidence="2">The sequence shown here is derived from an EMBL/GenBank/DDBJ whole genome shotgun (WGS) entry which is preliminary data.</text>
</comment>
<name>A0A9D2AYF4_9SPHI</name>
<proteinExistence type="predicted"/>
<reference evidence="2" key="2">
    <citation type="submission" date="2021-04" db="EMBL/GenBank/DDBJ databases">
        <authorList>
            <person name="Gilroy R."/>
        </authorList>
    </citation>
    <scope>NUCLEOTIDE SEQUENCE</scope>
    <source>
        <strain evidence="2">1719</strain>
    </source>
</reference>
<dbReference type="AlphaFoldDB" id="A0A9D2AYF4"/>
<dbReference type="Gene3D" id="2.60.120.260">
    <property type="entry name" value="Galactose-binding domain-like"/>
    <property type="match status" value="1"/>
</dbReference>
<gene>
    <name evidence="2" type="ORF">H9853_05630</name>
</gene>
<dbReference type="EMBL" id="DXEZ01000154">
    <property type="protein sequence ID" value="HIX54488.1"/>
    <property type="molecule type" value="Genomic_DNA"/>
</dbReference>
<evidence type="ECO:0000313" key="3">
    <source>
        <dbReference type="Proteomes" id="UP000824156"/>
    </source>
</evidence>
<reference evidence="2" key="1">
    <citation type="journal article" date="2021" name="PeerJ">
        <title>Extensive microbial diversity within the chicken gut microbiome revealed by metagenomics and culture.</title>
        <authorList>
            <person name="Gilroy R."/>
            <person name="Ravi A."/>
            <person name="Getino M."/>
            <person name="Pursley I."/>
            <person name="Horton D.L."/>
            <person name="Alikhan N.F."/>
            <person name="Baker D."/>
            <person name="Gharbi K."/>
            <person name="Hall N."/>
            <person name="Watson M."/>
            <person name="Adriaenssens E.M."/>
            <person name="Foster-Nyarko E."/>
            <person name="Jarju S."/>
            <person name="Secka A."/>
            <person name="Antonio M."/>
            <person name="Oren A."/>
            <person name="Chaudhuri R.R."/>
            <person name="La Ragione R."/>
            <person name="Hildebrand F."/>
            <person name="Pallen M.J."/>
        </authorList>
    </citation>
    <scope>NUCLEOTIDE SEQUENCE</scope>
    <source>
        <strain evidence="2">1719</strain>
    </source>
</reference>
<evidence type="ECO:0000313" key="2">
    <source>
        <dbReference type="EMBL" id="HIX54488.1"/>
    </source>
</evidence>
<dbReference type="PROSITE" id="PS51257">
    <property type="entry name" value="PROKAR_LIPOPROTEIN"/>
    <property type="match status" value="1"/>
</dbReference>
<protein>
    <recommendedName>
        <fullName evidence="1">DUF5689 domain-containing protein</fullName>
    </recommendedName>
</protein>
<dbReference type="Proteomes" id="UP000824156">
    <property type="component" value="Unassembled WGS sequence"/>
</dbReference>
<evidence type="ECO:0000259" key="1">
    <source>
        <dbReference type="Pfam" id="PF18942"/>
    </source>
</evidence>